<feature type="domain" description="Glutamate--cysteine ligase" evidence="10">
    <location>
        <begin position="11"/>
        <end position="371"/>
    </location>
</feature>
<evidence type="ECO:0000259" key="10">
    <source>
        <dbReference type="Pfam" id="PF04262"/>
    </source>
</evidence>
<dbReference type="Pfam" id="PF04262">
    <property type="entry name" value="Glu_cys_ligase"/>
    <property type="match status" value="1"/>
</dbReference>
<evidence type="ECO:0000256" key="7">
    <source>
        <dbReference type="ARBA" id="ARBA00048819"/>
    </source>
</evidence>
<comment type="pathway">
    <text evidence="1 8 9">Sulfur metabolism; glutathione biosynthesis; glutathione from L-cysteine and L-glutamate: step 1/2.</text>
</comment>
<evidence type="ECO:0000256" key="2">
    <source>
        <dbReference type="ARBA" id="ARBA00008772"/>
    </source>
</evidence>
<accession>A0A4D6XQK3</accession>
<dbReference type="SUPFAM" id="SSF55931">
    <property type="entry name" value="Glutamine synthetase/guanido kinase"/>
    <property type="match status" value="1"/>
</dbReference>
<dbReference type="AlphaFoldDB" id="A0A4D6XQK3"/>
<dbReference type="GO" id="GO:0006750">
    <property type="term" value="P:glutathione biosynthetic process"/>
    <property type="evidence" value="ECO:0007669"/>
    <property type="project" value="UniProtKB-UniRule"/>
</dbReference>
<comment type="similarity">
    <text evidence="2 8">Belongs to the glutamate--cysteine ligase type 1 family. Type 1 subfamily.</text>
</comment>
<evidence type="ECO:0000256" key="6">
    <source>
        <dbReference type="ARBA" id="ARBA00022840"/>
    </source>
</evidence>
<dbReference type="HAMAP" id="MF_00578">
    <property type="entry name" value="Glu_cys_ligase"/>
    <property type="match status" value="1"/>
</dbReference>
<evidence type="ECO:0000256" key="8">
    <source>
        <dbReference type="HAMAP-Rule" id="MF_00578"/>
    </source>
</evidence>
<dbReference type="NCBIfam" id="TIGR01434">
    <property type="entry name" value="glu_cys_ligase"/>
    <property type="match status" value="1"/>
</dbReference>
<dbReference type="PANTHER" id="PTHR38761:SF1">
    <property type="entry name" value="GLUTAMATE--CYSTEINE LIGASE"/>
    <property type="match status" value="1"/>
</dbReference>
<dbReference type="InterPro" id="IPR007370">
    <property type="entry name" value="Glu_cys_ligase"/>
</dbReference>
<dbReference type="PANTHER" id="PTHR38761">
    <property type="entry name" value="GLUTAMATE--CYSTEINE LIGASE"/>
    <property type="match status" value="1"/>
</dbReference>
<gene>
    <name evidence="8 11" type="primary">gshA</name>
    <name evidence="11" type="ORF">D9V64_02060</name>
</gene>
<keyword evidence="5 8" id="KW-0547">Nucleotide-binding</keyword>
<evidence type="ECO:0000256" key="3">
    <source>
        <dbReference type="ARBA" id="ARBA00022598"/>
    </source>
</evidence>
<dbReference type="GO" id="GO:0046872">
    <property type="term" value="F:metal ion binding"/>
    <property type="evidence" value="ECO:0007669"/>
    <property type="project" value="TreeGrafter"/>
</dbReference>
<dbReference type="UniPathway" id="UPA00142">
    <property type="reaction ID" value="UER00209"/>
</dbReference>
<comment type="catalytic activity">
    <reaction evidence="7 8 9">
        <text>L-cysteine + L-glutamate + ATP = gamma-L-glutamyl-L-cysteine + ADP + phosphate + H(+)</text>
        <dbReference type="Rhea" id="RHEA:13285"/>
        <dbReference type="ChEBI" id="CHEBI:15378"/>
        <dbReference type="ChEBI" id="CHEBI:29985"/>
        <dbReference type="ChEBI" id="CHEBI:30616"/>
        <dbReference type="ChEBI" id="CHEBI:35235"/>
        <dbReference type="ChEBI" id="CHEBI:43474"/>
        <dbReference type="ChEBI" id="CHEBI:58173"/>
        <dbReference type="ChEBI" id="CHEBI:456216"/>
        <dbReference type="EC" id="6.3.2.2"/>
    </reaction>
</comment>
<dbReference type="Gene3D" id="3.30.590.20">
    <property type="match status" value="1"/>
</dbReference>
<sequence>MIEDISKKINWLEKNSFILKYINRGIERETLRIKKNGDFSNTQHPHNIGAALTHRWITTDFSENLLEFITPVTNNIDYLLNFLKDLHSFVAFKNQKELMWPFSIPYIYKKSTNIQIAKYGKSNYGALKTIYRKGLKIRYGDLKNTISGIHYNFSLPKIFWKKDNIDNISSGYLNLIRNYYRFGWIIPYLFGSSPAISKYFLTNQKYTFQKNKEGLLYLPWATSLRISDMGYTSTSITDLKITFNDLDSYIKCLKKAMNTPSKKFADLGLTDKLGKLQQLNTNILQLENELYTQIRPKRTINYGESLLDALKNRGIEYVEIRSLDINPFSSIGINKNQILLLDLFLIWCALIEAPKNKKTDFHFIDKNWKKVTFEGRKPNQKIYINNKKYKLKQIGERIFKDLKKIAIIFDNQQKNSEYQQVCDKKILFFKDPELTYSAQFLKLFITTNKINKIGLNLANTYHNQLINEFNYNTHIKNFEHETINSHKKQIEIEEKEILSLKDYLKKR</sequence>
<evidence type="ECO:0000256" key="1">
    <source>
        <dbReference type="ARBA" id="ARBA00005006"/>
    </source>
</evidence>
<evidence type="ECO:0000256" key="5">
    <source>
        <dbReference type="ARBA" id="ARBA00022741"/>
    </source>
</evidence>
<dbReference type="InterPro" id="IPR006334">
    <property type="entry name" value="Glut_cys_ligase"/>
</dbReference>
<dbReference type="GO" id="GO:0004357">
    <property type="term" value="F:glutamate-cysteine ligase activity"/>
    <property type="evidence" value="ECO:0007669"/>
    <property type="project" value="UniProtKB-UniRule"/>
</dbReference>
<reference evidence="11 12" key="1">
    <citation type="submission" date="2018-12" db="EMBL/GenBank/DDBJ databases">
        <authorList>
            <person name="Chong R.A."/>
        </authorList>
    </citation>
    <scope>NUCLEOTIDE SEQUENCE [LARGE SCALE GENOMIC DNA]</scope>
    <source>
        <strain evidence="11 12">Ane</strain>
    </source>
</reference>
<keyword evidence="4 8" id="KW-0317">Glutathione biosynthesis</keyword>
<name>A0A4D6XQK3_9GAMM</name>
<evidence type="ECO:0000256" key="9">
    <source>
        <dbReference type="RuleBase" id="RU004391"/>
    </source>
</evidence>
<evidence type="ECO:0000313" key="11">
    <source>
        <dbReference type="EMBL" id="QCI18936.1"/>
    </source>
</evidence>
<evidence type="ECO:0000256" key="4">
    <source>
        <dbReference type="ARBA" id="ARBA00022684"/>
    </source>
</evidence>
<dbReference type="GO" id="GO:0005829">
    <property type="term" value="C:cytosol"/>
    <property type="evidence" value="ECO:0007669"/>
    <property type="project" value="TreeGrafter"/>
</dbReference>
<protein>
    <recommendedName>
        <fullName evidence="8">Glutamate--cysteine ligase</fullName>
        <ecNumber evidence="8">6.3.2.2</ecNumber>
    </recommendedName>
    <alternativeName>
        <fullName evidence="8">Gamma-ECS</fullName>
        <shortName evidence="8">GCS</shortName>
    </alternativeName>
    <alternativeName>
        <fullName evidence="8">Gamma-glutamylcysteine synthetase</fullName>
    </alternativeName>
</protein>
<dbReference type="InterPro" id="IPR014746">
    <property type="entry name" value="Gln_synth/guanido_kin_cat_dom"/>
</dbReference>
<dbReference type="GO" id="GO:0005524">
    <property type="term" value="F:ATP binding"/>
    <property type="evidence" value="ECO:0007669"/>
    <property type="project" value="UniProtKB-KW"/>
</dbReference>
<proteinExistence type="inferred from homology"/>
<dbReference type="Proteomes" id="UP000298791">
    <property type="component" value="Chromosome"/>
</dbReference>
<keyword evidence="6 8" id="KW-0067">ATP-binding</keyword>
<keyword evidence="3 8" id="KW-0436">Ligase</keyword>
<organism evidence="11 12">
    <name type="scientific">Buchnera aphidicola</name>
    <name type="common">Aphis nerii</name>
    <dbReference type="NCBI Taxonomy" id="1241835"/>
    <lineage>
        <taxon>Bacteria</taxon>
        <taxon>Pseudomonadati</taxon>
        <taxon>Pseudomonadota</taxon>
        <taxon>Gammaproteobacteria</taxon>
        <taxon>Enterobacterales</taxon>
        <taxon>Erwiniaceae</taxon>
        <taxon>Buchnera</taxon>
    </lineage>
</organism>
<dbReference type="OrthoDB" id="9803907at2"/>
<evidence type="ECO:0000313" key="12">
    <source>
        <dbReference type="Proteomes" id="UP000298791"/>
    </source>
</evidence>
<dbReference type="RefSeq" id="WP_158366828.1">
    <property type="nucleotide sequence ID" value="NZ_CP034885.1"/>
</dbReference>
<dbReference type="EC" id="6.3.2.2" evidence="8"/>
<reference evidence="11 12" key="2">
    <citation type="submission" date="2019-05" db="EMBL/GenBank/DDBJ databases">
        <title>Genome evolution of the obligate endosymbiont Buchnera aphidicola.</title>
        <authorList>
            <person name="Moran N.A."/>
        </authorList>
    </citation>
    <scope>NUCLEOTIDE SEQUENCE [LARGE SCALE GENOMIC DNA]</scope>
    <source>
        <strain evidence="11 12">Ane</strain>
    </source>
</reference>
<dbReference type="EMBL" id="CP034885">
    <property type="protein sequence ID" value="QCI18936.1"/>
    <property type="molecule type" value="Genomic_DNA"/>
</dbReference>